<evidence type="ECO:0000313" key="2">
    <source>
        <dbReference type="Proteomes" id="UP000199518"/>
    </source>
</evidence>
<gene>
    <name evidence="1" type="ORF">SAMN05421753_11980</name>
</gene>
<reference evidence="2" key="1">
    <citation type="submission" date="2016-10" db="EMBL/GenBank/DDBJ databases">
        <authorList>
            <person name="Varghese N."/>
            <person name="Submissions S."/>
        </authorList>
    </citation>
    <scope>NUCLEOTIDE SEQUENCE [LARGE SCALE GENOMIC DNA]</scope>
    <source>
        <strain evidence="2">DSM 26348</strain>
    </source>
</reference>
<accession>A0A1I3QZE0</accession>
<evidence type="ECO:0000313" key="1">
    <source>
        <dbReference type="EMBL" id="SFJ38517.1"/>
    </source>
</evidence>
<proteinExistence type="predicted"/>
<keyword evidence="2" id="KW-1185">Reference proteome</keyword>
<dbReference type="Proteomes" id="UP000199518">
    <property type="component" value="Unassembled WGS sequence"/>
</dbReference>
<organism evidence="1 2">
    <name type="scientific">Planctomicrobium piriforme</name>
    <dbReference type="NCBI Taxonomy" id="1576369"/>
    <lineage>
        <taxon>Bacteria</taxon>
        <taxon>Pseudomonadati</taxon>
        <taxon>Planctomycetota</taxon>
        <taxon>Planctomycetia</taxon>
        <taxon>Planctomycetales</taxon>
        <taxon>Planctomycetaceae</taxon>
        <taxon>Planctomicrobium</taxon>
    </lineage>
</organism>
<dbReference type="STRING" id="1576369.SAMN05421753_11980"/>
<name>A0A1I3QZE0_9PLAN</name>
<protein>
    <submittedName>
        <fullName evidence="1">Uncharacterized protein</fullName>
    </submittedName>
</protein>
<dbReference type="AlphaFoldDB" id="A0A1I3QZE0"/>
<dbReference type="EMBL" id="FOQD01000019">
    <property type="protein sequence ID" value="SFJ38517.1"/>
    <property type="molecule type" value="Genomic_DNA"/>
</dbReference>
<sequence>MDEHELDEKCPQCGGPMGPITVKDKVNPVLSADLTYELPPGRPGFWSGIIPRNAPIRSLMCRDCGLIQLHGKIKKKQ</sequence>